<dbReference type="GO" id="GO:0009982">
    <property type="term" value="F:pseudouridine synthase activity"/>
    <property type="evidence" value="ECO:0007669"/>
    <property type="project" value="InterPro"/>
</dbReference>
<dbReference type="Proteomes" id="UP000176444">
    <property type="component" value="Unassembled WGS sequence"/>
</dbReference>
<feature type="domain" description="TRUD" evidence="3">
    <location>
        <begin position="155"/>
        <end position="277"/>
    </location>
</feature>
<accession>A0A1F4UT10</accession>
<gene>
    <name evidence="4" type="ORF">A2713_00760</name>
</gene>
<evidence type="ECO:0000259" key="3">
    <source>
        <dbReference type="PROSITE" id="PS50984"/>
    </source>
</evidence>
<keyword evidence="2" id="KW-0413">Isomerase</keyword>
<dbReference type="PROSITE" id="PS50984">
    <property type="entry name" value="TRUD"/>
    <property type="match status" value="1"/>
</dbReference>
<dbReference type="InterPro" id="IPR042214">
    <property type="entry name" value="TruD_catalytic"/>
</dbReference>
<dbReference type="Gene3D" id="3.30.2350.20">
    <property type="entry name" value="TruD, catalytic domain"/>
    <property type="match status" value="1"/>
</dbReference>
<dbReference type="Pfam" id="PF01142">
    <property type="entry name" value="TruD"/>
    <property type="match status" value="1"/>
</dbReference>
<dbReference type="GO" id="GO:0001522">
    <property type="term" value="P:pseudouridine synthesis"/>
    <property type="evidence" value="ECO:0007669"/>
    <property type="project" value="InterPro"/>
</dbReference>
<dbReference type="InterPro" id="IPR011760">
    <property type="entry name" value="PsdUridine_synth_TruD_insert"/>
</dbReference>
<name>A0A1F4UT10_UNCKA</name>
<dbReference type="SUPFAM" id="SSF55120">
    <property type="entry name" value="Pseudouridine synthase"/>
    <property type="match status" value="1"/>
</dbReference>
<dbReference type="GO" id="GO:0006396">
    <property type="term" value="P:RNA processing"/>
    <property type="evidence" value="ECO:0007669"/>
    <property type="project" value="UniProtKB-ARBA"/>
</dbReference>
<dbReference type="PANTHER" id="PTHR13326:SF21">
    <property type="entry name" value="PSEUDOURIDYLATE SYNTHASE PUS7L"/>
    <property type="match status" value="1"/>
</dbReference>
<dbReference type="InterPro" id="IPR001656">
    <property type="entry name" value="PsdUridine_synth_TruD"/>
</dbReference>
<dbReference type="EMBL" id="MEUX01000003">
    <property type="protein sequence ID" value="OGC48032.1"/>
    <property type="molecule type" value="Genomic_DNA"/>
</dbReference>
<evidence type="ECO:0000313" key="5">
    <source>
        <dbReference type="Proteomes" id="UP000176444"/>
    </source>
</evidence>
<comment type="caution">
    <text evidence="4">The sequence shown here is derived from an EMBL/GenBank/DDBJ whole genome shotgun (WGS) entry which is preliminary data.</text>
</comment>
<protein>
    <recommendedName>
        <fullName evidence="3">TRUD domain-containing protein</fullName>
    </recommendedName>
</protein>
<dbReference type="InterPro" id="IPR020103">
    <property type="entry name" value="PsdUridine_synth_cat_dom_sf"/>
</dbReference>
<dbReference type="AlphaFoldDB" id="A0A1F4UT10"/>
<evidence type="ECO:0000256" key="2">
    <source>
        <dbReference type="ARBA" id="ARBA00023235"/>
    </source>
</evidence>
<evidence type="ECO:0000313" key="4">
    <source>
        <dbReference type="EMBL" id="OGC48032.1"/>
    </source>
</evidence>
<reference evidence="4 5" key="1">
    <citation type="journal article" date="2016" name="Nat. Commun.">
        <title>Thousands of microbial genomes shed light on interconnected biogeochemical processes in an aquifer system.</title>
        <authorList>
            <person name="Anantharaman K."/>
            <person name="Brown C.T."/>
            <person name="Hug L.A."/>
            <person name="Sharon I."/>
            <person name="Castelle C.J."/>
            <person name="Probst A.J."/>
            <person name="Thomas B.C."/>
            <person name="Singh A."/>
            <person name="Wilkins M.J."/>
            <person name="Karaoz U."/>
            <person name="Brodie E.L."/>
            <person name="Williams K.H."/>
            <person name="Hubbard S.S."/>
            <person name="Banfield J.F."/>
        </authorList>
    </citation>
    <scope>NUCLEOTIDE SEQUENCE [LARGE SCALE GENOMIC DNA]</scope>
</reference>
<evidence type="ECO:0000256" key="1">
    <source>
        <dbReference type="ARBA" id="ARBA00007953"/>
    </source>
</evidence>
<sequence length="277" mass="32774">MNLLMDYKLKYINKDFQVTEVPLMPHLTLKKPYEFTYVWFQKSGFTTFDILEQIKNFFKLTFDDVSSQGLKDEDAITEQLISVKKVLTDKDIVAFNKKHKFKNKFSRIKNIVGYGKEPVKERMVHGNSFRVVIRNLENVLADTLLNHISDHRHYYFINYYDNQRFGMPGGPYNTHLIGKAIVKNNWKQAYKYIKITDNILPWVTIKTRSIADFKEIFKSINPKRISFFVSSYNSFLWNTQASSIIKKHTKSMQHSFKNVGRLYLPVEHFFQCHISAK</sequence>
<dbReference type="GO" id="GO:0140098">
    <property type="term" value="F:catalytic activity, acting on RNA"/>
    <property type="evidence" value="ECO:0007669"/>
    <property type="project" value="UniProtKB-ARBA"/>
</dbReference>
<comment type="similarity">
    <text evidence="1">Belongs to the pseudouridine synthase TruD family.</text>
</comment>
<dbReference type="PANTHER" id="PTHR13326">
    <property type="entry name" value="TRNA PSEUDOURIDINE SYNTHASE D"/>
    <property type="match status" value="1"/>
</dbReference>
<dbReference type="GO" id="GO:0003723">
    <property type="term" value="F:RNA binding"/>
    <property type="evidence" value="ECO:0007669"/>
    <property type="project" value="InterPro"/>
</dbReference>
<proteinExistence type="inferred from homology"/>
<organism evidence="4 5">
    <name type="scientific">candidate division WWE3 bacterium RIFCSPHIGHO2_01_FULL_35_17</name>
    <dbReference type="NCBI Taxonomy" id="1802614"/>
    <lineage>
        <taxon>Bacteria</taxon>
        <taxon>Katanobacteria</taxon>
    </lineage>
</organism>